<organism evidence="2 3">
    <name type="scientific">Canna indica</name>
    <name type="common">Indian-shot</name>
    <dbReference type="NCBI Taxonomy" id="4628"/>
    <lineage>
        <taxon>Eukaryota</taxon>
        <taxon>Viridiplantae</taxon>
        <taxon>Streptophyta</taxon>
        <taxon>Embryophyta</taxon>
        <taxon>Tracheophyta</taxon>
        <taxon>Spermatophyta</taxon>
        <taxon>Magnoliopsida</taxon>
        <taxon>Liliopsida</taxon>
        <taxon>Zingiberales</taxon>
        <taxon>Cannaceae</taxon>
        <taxon>Canna</taxon>
    </lineage>
</organism>
<dbReference type="PANTHER" id="PTHR35131:SF1">
    <property type="entry name" value="EXPRESSED PROTEIN"/>
    <property type="match status" value="1"/>
</dbReference>
<sequence length="130" mass="14006">MHANAMATRAPVEVGVQGTSIYSLFDVTGDRSTTSNCTMHHDFSKLKQNHDHTVSSFNTTGGSTSHNSAASRTAKKKKKKKIEDGGRRACTTGGGFLPGICSSVDVAHKMKMEKISRVGYQSLRANANKF</sequence>
<evidence type="ECO:0000313" key="3">
    <source>
        <dbReference type="Proteomes" id="UP001327560"/>
    </source>
</evidence>
<dbReference type="EMBL" id="CP136891">
    <property type="protein sequence ID" value="WOK99753.1"/>
    <property type="molecule type" value="Genomic_DNA"/>
</dbReference>
<feature type="compositionally biased region" description="Polar residues" evidence="1">
    <location>
        <begin position="54"/>
        <end position="71"/>
    </location>
</feature>
<name>A0AAQ3K0P1_9LILI</name>
<dbReference type="AlphaFoldDB" id="A0AAQ3K0P1"/>
<dbReference type="Proteomes" id="UP001327560">
    <property type="component" value="Chromosome 2"/>
</dbReference>
<keyword evidence="3" id="KW-1185">Reference proteome</keyword>
<gene>
    <name evidence="2" type="ORF">Cni_G08465</name>
</gene>
<evidence type="ECO:0000256" key="1">
    <source>
        <dbReference type="SAM" id="MobiDB-lite"/>
    </source>
</evidence>
<accession>A0AAQ3K0P1</accession>
<dbReference type="PANTHER" id="PTHR35131">
    <property type="entry name" value="EXPRESSED PROTEIN"/>
    <property type="match status" value="1"/>
</dbReference>
<proteinExistence type="predicted"/>
<reference evidence="2 3" key="1">
    <citation type="submission" date="2023-10" db="EMBL/GenBank/DDBJ databases">
        <title>Chromosome-scale genome assembly provides insights into flower coloration mechanisms of Canna indica.</title>
        <authorList>
            <person name="Li C."/>
        </authorList>
    </citation>
    <scope>NUCLEOTIDE SEQUENCE [LARGE SCALE GENOMIC DNA]</scope>
    <source>
        <tissue evidence="2">Flower</tissue>
    </source>
</reference>
<evidence type="ECO:0000313" key="2">
    <source>
        <dbReference type="EMBL" id="WOK99753.1"/>
    </source>
</evidence>
<protein>
    <submittedName>
        <fullName evidence="2">Uncharacterized protein</fullName>
    </submittedName>
</protein>
<feature type="region of interest" description="Disordered" evidence="1">
    <location>
        <begin position="54"/>
        <end position="86"/>
    </location>
</feature>